<evidence type="ECO:0000256" key="1">
    <source>
        <dbReference type="ARBA" id="ARBA00010759"/>
    </source>
</evidence>
<dbReference type="AlphaFoldDB" id="A0A8K0K7M3"/>
<reference evidence="8" key="1">
    <citation type="submission" date="2013-04" db="EMBL/GenBank/DDBJ databases">
        <authorList>
            <person name="Qu J."/>
            <person name="Murali S.C."/>
            <person name="Bandaranaike D."/>
            <person name="Bellair M."/>
            <person name="Blankenburg K."/>
            <person name="Chao H."/>
            <person name="Dinh H."/>
            <person name="Doddapaneni H."/>
            <person name="Downs B."/>
            <person name="Dugan-Rocha S."/>
            <person name="Elkadiri S."/>
            <person name="Gnanaolivu R.D."/>
            <person name="Hernandez B."/>
            <person name="Javaid M."/>
            <person name="Jayaseelan J.C."/>
            <person name="Lee S."/>
            <person name="Li M."/>
            <person name="Ming W."/>
            <person name="Munidasa M."/>
            <person name="Muniz J."/>
            <person name="Nguyen L."/>
            <person name="Ongeri F."/>
            <person name="Osuji N."/>
            <person name="Pu L.-L."/>
            <person name="Puazo M."/>
            <person name="Qu C."/>
            <person name="Quiroz J."/>
            <person name="Raj R."/>
            <person name="Weissenberger G."/>
            <person name="Xin Y."/>
            <person name="Zou X."/>
            <person name="Han Y."/>
            <person name="Richards S."/>
            <person name="Worley K."/>
            <person name="Muzny D."/>
            <person name="Gibbs R."/>
        </authorList>
    </citation>
    <scope>NUCLEOTIDE SEQUENCE</scope>
    <source>
        <strain evidence="8">Sampled in the wild</strain>
    </source>
</reference>
<dbReference type="GO" id="GO:0005739">
    <property type="term" value="C:mitochondrion"/>
    <property type="evidence" value="ECO:0007669"/>
    <property type="project" value="UniProtKB-ARBA"/>
</dbReference>
<dbReference type="Pfam" id="PF01327">
    <property type="entry name" value="Pep_deformylase"/>
    <property type="match status" value="1"/>
</dbReference>
<evidence type="ECO:0000256" key="6">
    <source>
        <dbReference type="ARBA" id="ARBA00048875"/>
    </source>
</evidence>
<reference evidence="8" key="2">
    <citation type="submission" date="2017-10" db="EMBL/GenBank/DDBJ databases">
        <title>Ladona fulva Genome sequencing and assembly.</title>
        <authorList>
            <person name="Murali S."/>
            <person name="Richards S."/>
            <person name="Bandaranaike D."/>
            <person name="Bellair M."/>
            <person name="Blankenburg K."/>
            <person name="Chao H."/>
            <person name="Dinh H."/>
            <person name="Doddapaneni H."/>
            <person name="Dugan-Rocha S."/>
            <person name="Elkadiri S."/>
            <person name="Gnanaolivu R."/>
            <person name="Hernandez B."/>
            <person name="Skinner E."/>
            <person name="Javaid M."/>
            <person name="Lee S."/>
            <person name="Li M."/>
            <person name="Ming W."/>
            <person name="Munidasa M."/>
            <person name="Muniz J."/>
            <person name="Nguyen L."/>
            <person name="Hughes D."/>
            <person name="Osuji N."/>
            <person name="Pu L.-L."/>
            <person name="Puazo M."/>
            <person name="Qu C."/>
            <person name="Quiroz J."/>
            <person name="Raj R."/>
            <person name="Weissenberger G."/>
            <person name="Xin Y."/>
            <person name="Zou X."/>
            <person name="Han Y."/>
            <person name="Worley K."/>
            <person name="Muzny D."/>
            <person name="Gibbs R."/>
        </authorList>
    </citation>
    <scope>NUCLEOTIDE SEQUENCE</scope>
    <source>
        <strain evidence="8">Sampled in the wild</strain>
    </source>
</reference>
<keyword evidence="9" id="KW-1185">Reference proteome</keyword>
<dbReference type="CDD" id="cd00487">
    <property type="entry name" value="Pep_deformylase"/>
    <property type="match status" value="1"/>
</dbReference>
<organism evidence="8 9">
    <name type="scientific">Ladona fulva</name>
    <name type="common">Scarce chaser dragonfly</name>
    <name type="synonym">Libellula fulva</name>
    <dbReference type="NCBI Taxonomy" id="123851"/>
    <lineage>
        <taxon>Eukaryota</taxon>
        <taxon>Metazoa</taxon>
        <taxon>Ecdysozoa</taxon>
        <taxon>Arthropoda</taxon>
        <taxon>Hexapoda</taxon>
        <taxon>Insecta</taxon>
        <taxon>Pterygota</taxon>
        <taxon>Palaeoptera</taxon>
        <taxon>Odonata</taxon>
        <taxon>Epiprocta</taxon>
        <taxon>Anisoptera</taxon>
        <taxon>Libelluloidea</taxon>
        <taxon>Libellulidae</taxon>
        <taxon>Ladona</taxon>
    </lineage>
</organism>
<dbReference type="GO" id="GO:0042586">
    <property type="term" value="F:peptide deformylase activity"/>
    <property type="evidence" value="ECO:0007669"/>
    <property type="project" value="UniProtKB-EC"/>
</dbReference>
<dbReference type="FunFam" id="3.90.45.10:FF:000003">
    <property type="entry name" value="Peptide deformylase"/>
    <property type="match status" value="1"/>
</dbReference>
<proteinExistence type="inferred from homology"/>
<evidence type="ECO:0000256" key="3">
    <source>
        <dbReference type="ARBA" id="ARBA00022801"/>
    </source>
</evidence>
<comment type="caution">
    <text evidence="8">The sequence shown here is derived from an EMBL/GenBank/DDBJ whole genome shotgun (WGS) entry which is preliminary data.</text>
</comment>
<keyword evidence="4 7" id="KW-0648">Protein biosynthesis</keyword>
<comment type="catalytic activity">
    <reaction evidence="6 7">
        <text>N-terminal N-formyl-L-methionyl-[peptide] + H2O = N-terminal L-methionyl-[peptide] + formate</text>
        <dbReference type="Rhea" id="RHEA:24420"/>
        <dbReference type="Rhea" id="RHEA-COMP:10639"/>
        <dbReference type="Rhea" id="RHEA-COMP:10640"/>
        <dbReference type="ChEBI" id="CHEBI:15377"/>
        <dbReference type="ChEBI" id="CHEBI:15740"/>
        <dbReference type="ChEBI" id="CHEBI:49298"/>
        <dbReference type="ChEBI" id="CHEBI:64731"/>
        <dbReference type="EC" id="3.5.1.88"/>
    </reaction>
</comment>
<dbReference type="Gene3D" id="3.90.45.10">
    <property type="entry name" value="Peptide deformylase"/>
    <property type="match status" value="1"/>
</dbReference>
<keyword evidence="3 7" id="KW-0378">Hydrolase</keyword>
<evidence type="ECO:0000313" key="8">
    <source>
        <dbReference type="EMBL" id="KAG8229870.1"/>
    </source>
</evidence>
<comment type="similarity">
    <text evidence="1 7">Belongs to the polypeptide deformylase family.</text>
</comment>
<dbReference type="GO" id="GO:0006412">
    <property type="term" value="P:translation"/>
    <property type="evidence" value="ECO:0007669"/>
    <property type="project" value="UniProtKB-KW"/>
</dbReference>
<accession>A0A8K0K7M3</accession>
<comment type="function">
    <text evidence="5 7">Removes the formyl group from the N-terminal Met of newly synthesized proteins.</text>
</comment>
<dbReference type="EC" id="3.5.1.88" evidence="7"/>
<evidence type="ECO:0000256" key="5">
    <source>
        <dbReference type="ARBA" id="ARBA00037114"/>
    </source>
</evidence>
<sequence>MIRNVKTACLLLTKENMSLHKHASKRSFTLKKIAHMYRTFWLPKNPKPPYDHICQIGDPVLRNKAELVKPDDIKSEKIQLVIKKLRKALKGYDAAGVAAPQIGVPLRIFAVEFPEFKKKEINKETYELWEMSTFPFKVFINPEIKVVDYKKIVFPESCESVKGLNENGEKVEWSCRGWAARICQHEMDHLDGKIYVDSMVKGTLEFPLWQKINYHSGRLYLLYSPHK</sequence>
<protein>
    <recommendedName>
        <fullName evidence="7">Peptide deformylase</fullName>
        <ecNumber evidence="7">3.5.1.88</ecNumber>
    </recommendedName>
</protein>
<dbReference type="PANTHER" id="PTHR10458">
    <property type="entry name" value="PEPTIDE DEFORMYLASE"/>
    <property type="match status" value="1"/>
</dbReference>
<dbReference type="Proteomes" id="UP000792457">
    <property type="component" value="Unassembled WGS sequence"/>
</dbReference>
<gene>
    <name evidence="8" type="ORF">J437_LFUL008260</name>
</gene>
<dbReference type="InterPro" id="IPR036821">
    <property type="entry name" value="Peptide_deformylase_sf"/>
</dbReference>
<dbReference type="OrthoDB" id="276063at2759"/>
<name>A0A8K0K7M3_LADFU</name>
<dbReference type="GO" id="GO:0046872">
    <property type="term" value="F:metal ion binding"/>
    <property type="evidence" value="ECO:0007669"/>
    <property type="project" value="UniProtKB-KW"/>
</dbReference>
<dbReference type="SUPFAM" id="SSF56420">
    <property type="entry name" value="Peptide deformylase"/>
    <property type="match status" value="1"/>
</dbReference>
<evidence type="ECO:0000256" key="2">
    <source>
        <dbReference type="ARBA" id="ARBA00022723"/>
    </source>
</evidence>
<dbReference type="PANTHER" id="PTHR10458:SF2">
    <property type="entry name" value="PEPTIDE DEFORMYLASE, MITOCHONDRIAL"/>
    <property type="match status" value="1"/>
</dbReference>
<dbReference type="InterPro" id="IPR023635">
    <property type="entry name" value="Peptide_deformylase"/>
</dbReference>
<evidence type="ECO:0000256" key="4">
    <source>
        <dbReference type="ARBA" id="ARBA00022917"/>
    </source>
</evidence>
<dbReference type="PRINTS" id="PR01576">
    <property type="entry name" value="PDEFORMYLASE"/>
</dbReference>
<dbReference type="HAMAP" id="MF_00163">
    <property type="entry name" value="Pep_deformylase"/>
    <property type="match status" value="1"/>
</dbReference>
<keyword evidence="2 7" id="KW-0479">Metal-binding</keyword>
<dbReference type="EMBL" id="KZ308450">
    <property type="protein sequence ID" value="KAG8229870.1"/>
    <property type="molecule type" value="Genomic_DNA"/>
</dbReference>
<evidence type="ECO:0000256" key="7">
    <source>
        <dbReference type="RuleBase" id="RU362111"/>
    </source>
</evidence>
<evidence type="ECO:0000313" key="9">
    <source>
        <dbReference type="Proteomes" id="UP000792457"/>
    </source>
</evidence>